<dbReference type="EMBL" id="JAEHTE010000015">
    <property type="protein sequence ID" value="MBI6885068.1"/>
    <property type="molecule type" value="Genomic_DNA"/>
</dbReference>
<dbReference type="AlphaFoldDB" id="A0A8I1JKH9"/>
<proteinExistence type="predicted"/>
<reference evidence="2" key="1">
    <citation type="submission" date="2020-12" db="EMBL/GenBank/DDBJ databases">
        <title>Enhanced detection system for hospital associated transmission using whole genome sequencing surveillance.</title>
        <authorList>
            <person name="Harrison L.H."/>
            <person name="Van Tyne D."/>
            <person name="Marsh J.W."/>
            <person name="Griffith M.P."/>
            <person name="Snyder D.J."/>
            <person name="Cooper V.S."/>
            <person name="Mustapha M."/>
        </authorList>
    </citation>
    <scope>NUCLEOTIDE SEQUENCE</scope>
    <source>
        <strain evidence="2">PSB00042</strain>
    </source>
</reference>
<dbReference type="Pfam" id="PF00583">
    <property type="entry name" value="Acetyltransf_1"/>
    <property type="match status" value="1"/>
</dbReference>
<gene>
    <name evidence="2" type="ORF">JEU22_14230</name>
</gene>
<dbReference type="SUPFAM" id="SSF55729">
    <property type="entry name" value="Acyl-CoA N-acyltransferases (Nat)"/>
    <property type="match status" value="1"/>
</dbReference>
<protein>
    <recommendedName>
        <fullName evidence="1">N-acetyltransferase domain-containing protein</fullName>
    </recommendedName>
</protein>
<dbReference type="RefSeq" id="WP_198747471.1">
    <property type="nucleotide sequence ID" value="NZ_JAEHTE010000015.1"/>
</dbReference>
<evidence type="ECO:0000313" key="3">
    <source>
        <dbReference type="Proteomes" id="UP000637061"/>
    </source>
</evidence>
<evidence type="ECO:0000259" key="1">
    <source>
        <dbReference type="Pfam" id="PF00583"/>
    </source>
</evidence>
<dbReference type="GO" id="GO:0016747">
    <property type="term" value="F:acyltransferase activity, transferring groups other than amino-acyl groups"/>
    <property type="evidence" value="ECO:0007669"/>
    <property type="project" value="InterPro"/>
</dbReference>
<feature type="domain" description="N-acetyltransferase" evidence="1">
    <location>
        <begin position="57"/>
        <end position="128"/>
    </location>
</feature>
<dbReference type="InterPro" id="IPR000182">
    <property type="entry name" value="GNAT_dom"/>
</dbReference>
<dbReference type="Proteomes" id="UP000637061">
    <property type="component" value="Unassembled WGS sequence"/>
</dbReference>
<accession>A0A8I1JKH9</accession>
<dbReference type="InterPro" id="IPR016181">
    <property type="entry name" value="Acyl_CoA_acyltransferase"/>
</dbReference>
<comment type="caution">
    <text evidence="2">The sequence shown here is derived from an EMBL/GenBank/DDBJ whole genome shotgun (WGS) entry which is preliminary data.</text>
</comment>
<evidence type="ECO:0000313" key="2">
    <source>
        <dbReference type="EMBL" id="MBI6885068.1"/>
    </source>
</evidence>
<sequence>MTDFINPRGRILQAPNPNIENGPLALETIGIGLASLSDLESYFTSPSVAAKKHAENPSLDAIQDGSLIGRCELDISVDMTSDVHELEEGEADEPHYHIEFKDIRVEEGFRGNGVGRRLTACAARHAASVITEDMIQRSERQINVCFHANLVSDAGETMYHLLMEAVVDQLELIESKFDKEIMFIDEGGS</sequence>
<name>A0A8I1JKH9_PSEPU</name>
<organism evidence="2 3">
    <name type="scientific">Pseudomonas putida</name>
    <name type="common">Arthrobacter siderocapsulatus</name>
    <dbReference type="NCBI Taxonomy" id="303"/>
    <lineage>
        <taxon>Bacteria</taxon>
        <taxon>Pseudomonadati</taxon>
        <taxon>Pseudomonadota</taxon>
        <taxon>Gammaproteobacteria</taxon>
        <taxon>Pseudomonadales</taxon>
        <taxon>Pseudomonadaceae</taxon>
        <taxon>Pseudomonas</taxon>
    </lineage>
</organism>